<organism evidence="2 3">
    <name type="scientific">Puccinia graminis f. sp. tritici</name>
    <dbReference type="NCBI Taxonomy" id="56615"/>
    <lineage>
        <taxon>Eukaryota</taxon>
        <taxon>Fungi</taxon>
        <taxon>Dikarya</taxon>
        <taxon>Basidiomycota</taxon>
        <taxon>Pucciniomycotina</taxon>
        <taxon>Pucciniomycetes</taxon>
        <taxon>Pucciniales</taxon>
        <taxon>Pucciniaceae</taxon>
        <taxon>Puccinia</taxon>
    </lineage>
</organism>
<evidence type="ECO:0000313" key="3">
    <source>
        <dbReference type="Proteomes" id="UP000324748"/>
    </source>
</evidence>
<evidence type="ECO:0000256" key="1">
    <source>
        <dbReference type="SAM" id="MobiDB-lite"/>
    </source>
</evidence>
<dbReference type="EMBL" id="VSWC01000001">
    <property type="protein sequence ID" value="KAA1119513.1"/>
    <property type="molecule type" value="Genomic_DNA"/>
</dbReference>
<accession>A0A5B0R2E7</accession>
<feature type="region of interest" description="Disordered" evidence="1">
    <location>
        <begin position="1"/>
        <end position="72"/>
    </location>
</feature>
<dbReference type="AlphaFoldDB" id="A0A5B0R2E7"/>
<dbReference type="Proteomes" id="UP000324748">
    <property type="component" value="Unassembled WGS sequence"/>
</dbReference>
<keyword evidence="3" id="KW-1185">Reference proteome</keyword>
<gene>
    <name evidence="2" type="ORF">PGT21_027768</name>
</gene>
<feature type="compositionally biased region" description="Polar residues" evidence="1">
    <location>
        <begin position="32"/>
        <end position="42"/>
    </location>
</feature>
<protein>
    <submittedName>
        <fullName evidence="2">Uncharacterized protein</fullName>
    </submittedName>
</protein>
<proteinExistence type="predicted"/>
<reference evidence="2 3" key="1">
    <citation type="submission" date="2019-05" db="EMBL/GenBank/DDBJ databases">
        <title>Emergence of the Ug99 lineage of the wheat stem rust pathogen through somatic hybridization.</title>
        <authorList>
            <person name="Li F."/>
            <person name="Upadhyaya N.M."/>
            <person name="Sperschneider J."/>
            <person name="Matny O."/>
            <person name="Nguyen-Phuc H."/>
            <person name="Mago R."/>
            <person name="Raley C."/>
            <person name="Miller M.E."/>
            <person name="Silverstein K.A.T."/>
            <person name="Henningsen E."/>
            <person name="Hirsch C.D."/>
            <person name="Visser B."/>
            <person name="Pretorius Z.A."/>
            <person name="Steffenson B.J."/>
            <person name="Schwessinger B."/>
            <person name="Dodds P.N."/>
            <person name="Figueroa M."/>
        </authorList>
    </citation>
    <scope>NUCLEOTIDE SEQUENCE [LARGE SCALE GENOMIC DNA]</scope>
    <source>
        <strain evidence="2">21-0</strain>
    </source>
</reference>
<sequence length="72" mass="8012">MLLLNQSSPSSAHHLQLPSSTKPNPKLFSSGFPWSTQRFSSDTSEEKIHNLLDPTPFKSSSKTNNRAEDPDN</sequence>
<name>A0A5B0R2E7_PUCGR</name>
<comment type="caution">
    <text evidence="2">The sequence shown here is derived from an EMBL/GenBank/DDBJ whole genome shotgun (WGS) entry which is preliminary data.</text>
</comment>
<evidence type="ECO:0000313" key="2">
    <source>
        <dbReference type="EMBL" id="KAA1119513.1"/>
    </source>
</evidence>
<feature type="compositionally biased region" description="Polar residues" evidence="1">
    <location>
        <begin position="1"/>
        <end position="23"/>
    </location>
</feature>